<dbReference type="STRING" id="7574.A0A1S3JG22"/>
<dbReference type="PANTHER" id="PTHR21510:SF13">
    <property type="entry name" value="AKNA DOMAIN-CONTAINING PROTEIN"/>
    <property type="match status" value="1"/>
</dbReference>
<feature type="compositionally biased region" description="Acidic residues" evidence="2">
    <location>
        <begin position="285"/>
        <end position="296"/>
    </location>
</feature>
<feature type="region of interest" description="Disordered" evidence="2">
    <location>
        <begin position="1560"/>
        <end position="1624"/>
    </location>
</feature>
<feature type="region of interest" description="Disordered" evidence="2">
    <location>
        <begin position="265"/>
        <end position="338"/>
    </location>
</feature>
<feature type="region of interest" description="Disordered" evidence="2">
    <location>
        <begin position="89"/>
        <end position="158"/>
    </location>
</feature>
<feature type="region of interest" description="Disordered" evidence="2">
    <location>
        <begin position="987"/>
        <end position="1061"/>
    </location>
</feature>
<dbReference type="GeneID" id="106172953"/>
<feature type="compositionally biased region" description="Basic residues" evidence="2">
    <location>
        <begin position="1397"/>
        <end position="1409"/>
    </location>
</feature>
<feature type="compositionally biased region" description="Low complexity" evidence="2">
    <location>
        <begin position="1241"/>
        <end position="1253"/>
    </location>
</feature>
<feature type="compositionally biased region" description="Polar residues" evidence="2">
    <location>
        <begin position="599"/>
        <end position="611"/>
    </location>
</feature>
<feature type="region of interest" description="Disordered" evidence="2">
    <location>
        <begin position="835"/>
        <end position="880"/>
    </location>
</feature>
<dbReference type="InParanoid" id="A0A1S3JG22"/>
<keyword evidence="1" id="KW-0175">Coiled coil</keyword>
<feature type="compositionally biased region" description="Low complexity" evidence="2">
    <location>
        <begin position="1334"/>
        <end position="1352"/>
    </location>
</feature>
<feature type="compositionally biased region" description="Polar residues" evidence="2">
    <location>
        <begin position="138"/>
        <end position="147"/>
    </location>
</feature>
<dbReference type="KEGG" id="lak:106172953"/>
<feature type="compositionally biased region" description="Polar residues" evidence="2">
    <location>
        <begin position="1140"/>
        <end position="1155"/>
    </location>
</feature>
<feature type="compositionally biased region" description="Low complexity" evidence="2">
    <location>
        <begin position="1191"/>
        <end position="1200"/>
    </location>
</feature>
<feature type="compositionally biased region" description="Basic and acidic residues" evidence="2">
    <location>
        <begin position="754"/>
        <end position="765"/>
    </location>
</feature>
<feature type="compositionally biased region" description="Polar residues" evidence="2">
    <location>
        <begin position="639"/>
        <end position="648"/>
    </location>
</feature>
<feature type="compositionally biased region" description="Polar residues" evidence="2">
    <location>
        <begin position="326"/>
        <end position="338"/>
    </location>
</feature>
<proteinExistence type="predicted"/>
<feature type="coiled-coil region" evidence="1">
    <location>
        <begin position="896"/>
        <end position="951"/>
    </location>
</feature>
<feature type="compositionally biased region" description="Low complexity" evidence="2">
    <location>
        <begin position="1424"/>
        <end position="1439"/>
    </location>
</feature>
<dbReference type="InterPro" id="IPR052655">
    <property type="entry name" value="AKNA_Centrosome-Trans_reg"/>
</dbReference>
<keyword evidence="3" id="KW-1185">Reference proteome</keyword>
<dbReference type="Proteomes" id="UP000085678">
    <property type="component" value="Unplaced"/>
</dbReference>
<feature type="region of interest" description="Disordered" evidence="2">
    <location>
        <begin position="368"/>
        <end position="765"/>
    </location>
</feature>
<feature type="compositionally biased region" description="Basic residues" evidence="2">
    <location>
        <begin position="707"/>
        <end position="723"/>
    </location>
</feature>
<feature type="compositionally biased region" description="Basic and acidic residues" evidence="2">
    <location>
        <begin position="96"/>
        <end position="110"/>
    </location>
</feature>
<name>A0A1S3JG22_LINAN</name>
<feature type="compositionally biased region" description="Basic and acidic residues" evidence="2">
    <location>
        <begin position="1461"/>
        <end position="1488"/>
    </location>
</feature>
<feature type="region of interest" description="Disordered" evidence="2">
    <location>
        <begin position="182"/>
        <end position="206"/>
    </location>
</feature>
<feature type="compositionally biased region" description="Basic and acidic residues" evidence="2">
    <location>
        <begin position="314"/>
        <end position="325"/>
    </location>
</feature>
<feature type="compositionally biased region" description="Polar residues" evidence="2">
    <location>
        <begin position="868"/>
        <end position="880"/>
    </location>
</feature>
<feature type="compositionally biased region" description="Low complexity" evidence="2">
    <location>
        <begin position="1315"/>
        <end position="1326"/>
    </location>
</feature>
<sequence>MTDAAAAHNLDVDDNGILRDDAQDTGGIFLDEDGILIDDEDLYAQHFTQRTGTDSGLGLHEQPPSQASTQNNNNKMADNRVNYLSISQPTQDASCDDSHPMEEKSLHVSDFEDSLQEEDVSHRSLQSAEESELVYFNEQDSPSTSKLGSLRHQQDEEEEFLGQPYHAQGQQPLVFQDVGDDEEDNSMLTESNTDSRHLPHQQDSSNYPRFAEDAFTQNDLTNQSATQQRNLSLLEFENLESHLAAASDSNQAPDPLMEYLQSSRENRTNQGTLGDSEDVIHAVYEEEGEEEEDDFSESSHEQKSEGSRGSSRQSRLDTFKSDQDGRNTASSLGQQTSAKTVINMYEDNLDNSFDDSIAQVSGASGFFMTETRESTPSPSKIPVYSRNSPSTTPAQSRSRSRSHSSSRVNSRPNTPHSGRNTPSRIPKWTRSGSPQAPPVSQSNSRTGSPSSRPWSRNESPLRAETPSKIPVLGERSSRPTSRSNTPVGSRRGGSSPKTSTPSTPVKGLKSGSSSRIPSPKFSKGEPKIQKSHSQMYSRPRSSDSQRSGYRSKKSSSDSRPDSGSSRRSGYSSRGRGSPKLSSQTKPKTSYSETRADEPYSSSNRGMFTQANREAYMQKQPQGISHADSHNAGPAGDFWSKSQQRQSASEPEYTEENTQSGNHYSAKSEQNSEFDEEENATRESLGQIDHGAPGFPLILPDKPLKPSKTFKVRHSSGVRGRTNRPLRVMSDRSSGEHDEIMSISSDASKGQLTARLKEEKTQRKHTDELVHQLQNDYDKLLEKYALAEVTIDQLRLGAKIHLHSDPPEASRSYQGVVPAPQRLQVFDIPKTSRATMGVIGTGPQKAQLSVGQSPGDATMQSPKQHDSSNDTSGLDGNSSLTATTSGESWKLALTFQAKGLEDKLNSFEMLLNEHQLEPAEQELVYNKIRSEFDKLQQDYRAAKENHEQMRRQGTLASGGTNMDFDEDKEMEGELFKLGMKLEAIGERVEEDLDSRPSSRVPFQEHSHRHSSHGGGHGHHNKGQGHDHHKQGHGHSPPRSRTSSTSVKQKKKPSKVESVTDTLDAPVEPVIGSKLQQLQEEYRALIDRYDRLKRLPRTPDRDREISQLIEKIQELSKESPRDFPLPLDLQKSTLPRAEERQYNSSSPDGYHYTDSSSPPGPTYKNHKRGHQGQDGGSYSSVPDSGMSTPIRDQQPMKMQQPRQRSHDDVDSGFVGSESSRQSLLPGQHKMNLGRGSKVHARQRVPQTQVQEEQPQWAESVESGSDATSVQPRKRESRGTSTKRASSRQRPQSSKSSKSHDSMSSKPQSSKRSRHSSSRSSQRPSSQLSMLTESDAQSSVSMVSSTSSRRSTRLQSLHEEIAKMKESLLNWTESQRQSVLPPPNLGKENVYPKSDTESRHSRHTSTQPKHHTRYDARGSRDLTAPSHRQQTQQGTAGRGQHQPGWGTLRREDLEGDYHSGGFDADQRSNREPEIDRAPAHDSTDMPYERKGWTGSGPQSRYPRHNTDDYDSSHRPSYQRYHDTYRPNQSQYEEDDRNFQDENGDYDNDPHRLRKYYDYYIPRSSGLRSQEGPLRFRQSRDQPPQPPDYHSMYRSGGGVPPLGEYEDSPHRPQSHRMTRSELGGGPGVTGVKTVACPLCGGSGYHTHTEQNYVYQPQPVQPAQPAPAVAQPVYAIQQPSVPQPAVTLAPLDLTNQQQPVYLQPVTPVQQQQQQTQDQQQQQPVYLQPVTPVQQKPMYLQPVTPVVMTAPMTSTPAVPTTPKVRYYVKEYGDNQSSSSRSTRKSHRTVVSDIENEYDSELEDSLREATRSARKLKKITGKMRGDVKDDLSRSLRYSTLLA</sequence>
<evidence type="ECO:0000256" key="1">
    <source>
        <dbReference type="SAM" id="Coils"/>
    </source>
</evidence>
<feature type="compositionally biased region" description="Basic and acidic residues" evidence="2">
    <location>
        <begin position="1445"/>
        <end position="1454"/>
    </location>
</feature>
<evidence type="ECO:0000313" key="4">
    <source>
        <dbReference type="RefSeq" id="XP_013409355.1"/>
    </source>
</evidence>
<feature type="region of interest" description="Disordered" evidence="2">
    <location>
        <begin position="1370"/>
        <end position="1548"/>
    </location>
</feature>
<feature type="region of interest" description="Disordered" evidence="2">
    <location>
        <begin position="1114"/>
        <end position="1355"/>
    </location>
</feature>
<dbReference type="RefSeq" id="XP_013409355.1">
    <property type="nucleotide sequence ID" value="XM_013553901.2"/>
</dbReference>
<protein>
    <submittedName>
        <fullName evidence="4">Uncharacterized protein LOC106172953 isoform X1</fullName>
    </submittedName>
</protein>
<dbReference type="OrthoDB" id="10035553at2759"/>
<feature type="compositionally biased region" description="Basic and acidic residues" evidence="2">
    <location>
        <begin position="297"/>
        <end position="306"/>
    </location>
</feature>
<feature type="compositionally biased region" description="Polar residues" evidence="2">
    <location>
        <begin position="1259"/>
        <end position="1268"/>
    </location>
</feature>
<feature type="compositionally biased region" description="Polar residues" evidence="2">
    <location>
        <begin position="430"/>
        <end position="458"/>
    </location>
</feature>
<reference evidence="4" key="1">
    <citation type="submission" date="2025-08" db="UniProtKB">
        <authorList>
            <consortium name="RefSeq"/>
        </authorList>
    </citation>
    <scope>IDENTIFICATION</scope>
    <source>
        <tissue evidence="4">Gonads</tissue>
    </source>
</reference>
<feature type="compositionally biased region" description="Polar residues" evidence="2">
    <location>
        <begin position="63"/>
        <end position="75"/>
    </location>
</feature>
<gene>
    <name evidence="4" type="primary">LOC106172953</name>
</gene>
<feature type="compositionally biased region" description="Basic and acidic residues" evidence="2">
    <location>
        <begin position="728"/>
        <end position="739"/>
    </location>
</feature>
<evidence type="ECO:0000313" key="3">
    <source>
        <dbReference type="Proteomes" id="UP000085678"/>
    </source>
</evidence>
<feature type="compositionally biased region" description="Basic residues" evidence="2">
    <location>
        <begin position="1005"/>
        <end position="1036"/>
    </location>
</feature>
<feature type="compositionally biased region" description="Polar residues" evidence="2">
    <location>
        <begin position="741"/>
        <end position="750"/>
    </location>
</feature>
<feature type="compositionally biased region" description="Polar residues" evidence="2">
    <location>
        <begin position="385"/>
        <end position="395"/>
    </location>
</feature>
<feature type="compositionally biased region" description="Basic and acidic residues" evidence="2">
    <location>
        <begin position="1501"/>
        <end position="1521"/>
    </location>
</feature>
<feature type="compositionally biased region" description="Low complexity" evidence="2">
    <location>
        <begin position="494"/>
        <end position="504"/>
    </location>
</feature>
<feature type="compositionally biased region" description="Acidic residues" evidence="2">
    <location>
        <begin position="1528"/>
        <end position="1543"/>
    </location>
</feature>
<feature type="compositionally biased region" description="Polar residues" evidence="2">
    <location>
        <begin position="579"/>
        <end position="592"/>
    </location>
</feature>
<dbReference type="PANTHER" id="PTHR21510">
    <property type="entry name" value="AKNA DOMAIN-CONTAINING PROTEIN"/>
    <property type="match status" value="1"/>
</dbReference>
<feature type="compositionally biased region" description="Polar residues" evidence="2">
    <location>
        <begin position="1174"/>
        <end position="1189"/>
    </location>
</feature>
<evidence type="ECO:0000256" key="2">
    <source>
        <dbReference type="SAM" id="MobiDB-lite"/>
    </source>
</evidence>
<organism evidence="3 4">
    <name type="scientific">Lingula anatina</name>
    <name type="common">Brachiopod</name>
    <name type="synonym">Lingula unguis</name>
    <dbReference type="NCBI Taxonomy" id="7574"/>
    <lineage>
        <taxon>Eukaryota</taxon>
        <taxon>Metazoa</taxon>
        <taxon>Spiralia</taxon>
        <taxon>Lophotrochozoa</taxon>
        <taxon>Brachiopoda</taxon>
        <taxon>Linguliformea</taxon>
        <taxon>Lingulata</taxon>
        <taxon>Lingulida</taxon>
        <taxon>Linguloidea</taxon>
        <taxon>Lingulidae</taxon>
        <taxon>Lingula</taxon>
    </lineage>
</organism>
<feature type="compositionally biased region" description="Polar residues" evidence="2">
    <location>
        <begin position="412"/>
        <end position="423"/>
    </location>
</feature>
<accession>A0A1S3JG22</accession>
<feature type="compositionally biased region" description="Low complexity" evidence="2">
    <location>
        <begin position="1285"/>
        <end position="1294"/>
    </location>
</feature>
<feature type="compositionally biased region" description="Polar residues" evidence="2">
    <location>
        <begin position="655"/>
        <end position="670"/>
    </location>
</feature>
<feature type="compositionally biased region" description="Low complexity" evidence="2">
    <location>
        <begin position="561"/>
        <end position="578"/>
    </location>
</feature>
<feature type="region of interest" description="Disordered" evidence="2">
    <location>
        <begin position="53"/>
        <end position="75"/>
    </location>
</feature>